<keyword evidence="6" id="KW-0503">Monooxygenase</keyword>
<keyword evidence="7" id="KW-1133">Transmembrane helix</keyword>
<comment type="cofactor">
    <cofactor evidence="1 5">
        <name>heme</name>
        <dbReference type="ChEBI" id="CHEBI:30413"/>
    </cofactor>
</comment>
<evidence type="ECO:0000256" key="2">
    <source>
        <dbReference type="ARBA" id="ARBA00022617"/>
    </source>
</evidence>
<keyword evidence="2 5" id="KW-0349">Heme</keyword>
<sequence length="512" mass="57362">MSFDNFTLWQPRFNDSVSSTRIAFGVPAVALFLVLFTYLRGLYRVYLHPLSDFPGPKEAAKSRNWLYLQTLKPYPEDVYDELHDHYGAKAIRIAPNELHISDPHLYKVIYKQSNPFPKEKAFYAGFNVPPPGLFSATDEAKHRELRRHMNPMFSRSAVLKLEDLVRGRLADLENKIERLCDKQVIDFYGAFRLLTTSIIMEWCLADSGNILEEQPDGFGSQFLTAFSVGAAAAKIFQQYPLLPKISNALPFGLVKIFSPEIGSFAQLADFAKQGVYRWRDSNGSKAAVDHPVIIENMAQLSNDALVGLVLEILVAGSDTSASSMTVALFEILRNPSIEKRLVQELDAAIPDKNDLPPVQTLEKIDYLTACVKEGLRVASAVPSRLPRVVPHDSSEPFIVDEKIVPPGTIVSMSAHTIHSSVDIWGPDARLFNPDRWLVPEAKGLDQYQVHFSKGARMCIGQNLVPIEMLVALASILRRYKITFPSGFLPPRRVDNFTIELERGLPLKVSPRA</sequence>
<dbReference type="CDD" id="cd11062">
    <property type="entry name" value="CYP58-like"/>
    <property type="match status" value="1"/>
</dbReference>
<dbReference type="PANTHER" id="PTHR24305">
    <property type="entry name" value="CYTOCHROME P450"/>
    <property type="match status" value="1"/>
</dbReference>
<dbReference type="PANTHER" id="PTHR24305:SF234">
    <property type="entry name" value="CYTOCHROME P450"/>
    <property type="match status" value="1"/>
</dbReference>
<evidence type="ECO:0000313" key="8">
    <source>
        <dbReference type="EMBL" id="KAK1506561.1"/>
    </source>
</evidence>
<name>A0AAI9YFI0_9PEZI</name>
<evidence type="ECO:0000313" key="9">
    <source>
        <dbReference type="Proteomes" id="UP001240678"/>
    </source>
</evidence>
<dbReference type="Gene3D" id="1.10.630.10">
    <property type="entry name" value="Cytochrome P450"/>
    <property type="match status" value="1"/>
</dbReference>
<dbReference type="InterPro" id="IPR002401">
    <property type="entry name" value="Cyt_P450_E_grp-I"/>
</dbReference>
<dbReference type="InterPro" id="IPR050121">
    <property type="entry name" value="Cytochrome_P450_monoxygenase"/>
</dbReference>
<keyword evidence="7" id="KW-0812">Transmembrane</keyword>
<dbReference type="InterPro" id="IPR001128">
    <property type="entry name" value="Cyt_P450"/>
</dbReference>
<organism evidence="8 9">
    <name type="scientific">Colletotrichum costaricense</name>
    <dbReference type="NCBI Taxonomy" id="1209916"/>
    <lineage>
        <taxon>Eukaryota</taxon>
        <taxon>Fungi</taxon>
        <taxon>Dikarya</taxon>
        <taxon>Ascomycota</taxon>
        <taxon>Pezizomycotina</taxon>
        <taxon>Sordariomycetes</taxon>
        <taxon>Hypocreomycetidae</taxon>
        <taxon>Glomerellales</taxon>
        <taxon>Glomerellaceae</taxon>
        <taxon>Colletotrichum</taxon>
        <taxon>Colletotrichum acutatum species complex</taxon>
    </lineage>
</organism>
<dbReference type="GO" id="GO:0016705">
    <property type="term" value="F:oxidoreductase activity, acting on paired donors, with incorporation or reduction of molecular oxygen"/>
    <property type="evidence" value="ECO:0007669"/>
    <property type="project" value="InterPro"/>
</dbReference>
<gene>
    <name evidence="8" type="ORF">CCOS01_16420</name>
</gene>
<dbReference type="Pfam" id="PF00067">
    <property type="entry name" value="p450"/>
    <property type="match status" value="1"/>
</dbReference>
<dbReference type="GeneID" id="85348103"/>
<dbReference type="SUPFAM" id="SSF48264">
    <property type="entry name" value="Cytochrome P450"/>
    <property type="match status" value="1"/>
</dbReference>
<comment type="caution">
    <text evidence="8">The sequence shown here is derived from an EMBL/GenBank/DDBJ whole genome shotgun (WGS) entry which is preliminary data.</text>
</comment>
<dbReference type="GO" id="GO:0020037">
    <property type="term" value="F:heme binding"/>
    <property type="evidence" value="ECO:0007669"/>
    <property type="project" value="InterPro"/>
</dbReference>
<evidence type="ECO:0000256" key="3">
    <source>
        <dbReference type="ARBA" id="ARBA00022723"/>
    </source>
</evidence>
<evidence type="ECO:0000256" key="4">
    <source>
        <dbReference type="ARBA" id="ARBA00023004"/>
    </source>
</evidence>
<dbReference type="EMBL" id="MOOE01000030">
    <property type="protein sequence ID" value="KAK1506561.1"/>
    <property type="molecule type" value="Genomic_DNA"/>
</dbReference>
<protein>
    <recommendedName>
        <fullName evidence="10">Cytochrome P450</fullName>
    </recommendedName>
</protein>
<proteinExistence type="inferred from homology"/>
<dbReference type="PROSITE" id="PS00086">
    <property type="entry name" value="CYTOCHROME_P450"/>
    <property type="match status" value="1"/>
</dbReference>
<keyword evidence="9" id="KW-1185">Reference proteome</keyword>
<feature type="transmembrane region" description="Helical" evidence="7">
    <location>
        <begin position="20"/>
        <end position="39"/>
    </location>
</feature>
<evidence type="ECO:0008006" key="10">
    <source>
        <dbReference type="Google" id="ProtNLM"/>
    </source>
</evidence>
<dbReference type="GO" id="GO:0005506">
    <property type="term" value="F:iron ion binding"/>
    <property type="evidence" value="ECO:0007669"/>
    <property type="project" value="InterPro"/>
</dbReference>
<keyword evidence="4 5" id="KW-0408">Iron</keyword>
<comment type="similarity">
    <text evidence="6">Belongs to the cytochrome P450 family.</text>
</comment>
<dbReference type="AlphaFoldDB" id="A0AAI9YFI0"/>
<evidence type="ECO:0000256" key="6">
    <source>
        <dbReference type="RuleBase" id="RU000461"/>
    </source>
</evidence>
<dbReference type="InterPro" id="IPR017972">
    <property type="entry name" value="Cyt_P450_CS"/>
</dbReference>
<dbReference type="RefSeq" id="XP_060304872.1">
    <property type="nucleotide sequence ID" value="XM_060464556.1"/>
</dbReference>
<evidence type="ECO:0000256" key="5">
    <source>
        <dbReference type="PIRSR" id="PIRSR602401-1"/>
    </source>
</evidence>
<dbReference type="PRINTS" id="PR00385">
    <property type="entry name" value="P450"/>
</dbReference>
<keyword evidence="7" id="KW-0472">Membrane</keyword>
<reference evidence="8 9" key="1">
    <citation type="submission" date="2016-10" db="EMBL/GenBank/DDBJ databases">
        <title>The genome sequence of Colletotrichum fioriniae PJ7.</title>
        <authorList>
            <person name="Baroncelli R."/>
        </authorList>
    </citation>
    <scope>NUCLEOTIDE SEQUENCE [LARGE SCALE GENOMIC DNA]</scope>
    <source>
        <strain evidence="8 9">IMI 309622</strain>
    </source>
</reference>
<dbReference type="PRINTS" id="PR00463">
    <property type="entry name" value="EP450I"/>
</dbReference>
<evidence type="ECO:0000256" key="1">
    <source>
        <dbReference type="ARBA" id="ARBA00001971"/>
    </source>
</evidence>
<dbReference type="InterPro" id="IPR036396">
    <property type="entry name" value="Cyt_P450_sf"/>
</dbReference>
<dbReference type="Proteomes" id="UP001240678">
    <property type="component" value="Unassembled WGS sequence"/>
</dbReference>
<feature type="binding site" description="axial binding residue" evidence="5">
    <location>
        <position position="458"/>
    </location>
    <ligand>
        <name>heme</name>
        <dbReference type="ChEBI" id="CHEBI:30413"/>
    </ligand>
    <ligandPart>
        <name>Fe</name>
        <dbReference type="ChEBI" id="CHEBI:18248"/>
    </ligandPart>
</feature>
<accession>A0AAI9YFI0</accession>
<keyword evidence="3 5" id="KW-0479">Metal-binding</keyword>
<dbReference type="GO" id="GO:0004497">
    <property type="term" value="F:monooxygenase activity"/>
    <property type="evidence" value="ECO:0007669"/>
    <property type="project" value="UniProtKB-KW"/>
</dbReference>
<evidence type="ECO:0000256" key="7">
    <source>
        <dbReference type="SAM" id="Phobius"/>
    </source>
</evidence>
<keyword evidence="6" id="KW-0560">Oxidoreductase</keyword>